<organism evidence="1 2">
    <name type="scientific">Streptomyces cavernicola</name>
    <dbReference type="NCBI Taxonomy" id="3043613"/>
    <lineage>
        <taxon>Bacteria</taxon>
        <taxon>Bacillati</taxon>
        <taxon>Actinomycetota</taxon>
        <taxon>Actinomycetes</taxon>
        <taxon>Kitasatosporales</taxon>
        <taxon>Streptomycetaceae</taxon>
        <taxon>Streptomyces</taxon>
    </lineage>
</organism>
<dbReference type="InterPro" id="IPR011008">
    <property type="entry name" value="Dimeric_a/b-barrel"/>
</dbReference>
<dbReference type="RefSeq" id="WP_282543687.1">
    <property type="nucleotide sequence ID" value="NZ_JASCIQ010000018.1"/>
</dbReference>
<evidence type="ECO:0000313" key="1">
    <source>
        <dbReference type="EMBL" id="MDI3405749.1"/>
    </source>
</evidence>
<dbReference type="Gene3D" id="3.30.70.100">
    <property type="match status" value="1"/>
</dbReference>
<protein>
    <recommendedName>
        <fullName evidence="3">Antibiotic biosynthesis monooxygenase</fullName>
    </recommendedName>
</protein>
<evidence type="ECO:0000313" key="2">
    <source>
        <dbReference type="Proteomes" id="UP001223978"/>
    </source>
</evidence>
<accession>A0ABT6SCQ1</accession>
<dbReference type="SUPFAM" id="SSF54909">
    <property type="entry name" value="Dimeric alpha+beta barrel"/>
    <property type="match status" value="1"/>
</dbReference>
<keyword evidence="2" id="KW-1185">Reference proteome</keyword>
<dbReference type="EMBL" id="JASCIQ010000018">
    <property type="protein sequence ID" value="MDI3405749.1"/>
    <property type="molecule type" value="Genomic_DNA"/>
</dbReference>
<gene>
    <name evidence="1" type="ORF">QIS96_18235</name>
</gene>
<proteinExistence type="predicted"/>
<sequence>MTAIVAGLRPVALPDPARPDAGLILASLWHTEGPEQQQKVMSGVMDAWEKARLPAAYLARHCLAGSDGRTILNFAQWTSPEAHRAFAADPRNQQSLGSAIQALYSADPPGRYVPYHFARRHEGAARYFTATWHDTKDDGMARLLADELTKRVPAAPASSVAVAEYFYIGEAGRQLLVLAGFQHEPGGDGPWFRPFRGLVRAAR</sequence>
<evidence type="ECO:0008006" key="3">
    <source>
        <dbReference type="Google" id="ProtNLM"/>
    </source>
</evidence>
<comment type="caution">
    <text evidence="1">The sequence shown here is derived from an EMBL/GenBank/DDBJ whole genome shotgun (WGS) entry which is preliminary data.</text>
</comment>
<dbReference type="Proteomes" id="UP001223978">
    <property type="component" value="Unassembled WGS sequence"/>
</dbReference>
<name>A0ABT6SCQ1_9ACTN</name>
<reference evidence="1 2" key="1">
    <citation type="submission" date="2023-05" db="EMBL/GenBank/DDBJ databases">
        <title>Draft genome sequence of Streptomyces sp. B-S-A6 isolated from a cave soil in Thailand.</title>
        <authorList>
            <person name="Chamroensaksri N."/>
            <person name="Muangham S."/>
        </authorList>
    </citation>
    <scope>NUCLEOTIDE SEQUENCE [LARGE SCALE GENOMIC DNA]</scope>
    <source>
        <strain evidence="1 2">B-S-A6</strain>
    </source>
</reference>